<keyword evidence="1 5" id="KW-0694">RNA-binding</keyword>
<dbReference type="GO" id="GO:0097157">
    <property type="term" value="F:pre-mRNA intronic binding"/>
    <property type="evidence" value="ECO:0007669"/>
    <property type="project" value="TreeGrafter"/>
</dbReference>
<proteinExistence type="predicted"/>
<comment type="caution">
    <text evidence="8">The sequence shown here is derived from an EMBL/GenBank/DDBJ whole genome shotgun (WGS) entry which is preliminary data.</text>
</comment>
<dbReference type="InterPro" id="IPR000504">
    <property type="entry name" value="RRM_dom"/>
</dbReference>
<evidence type="ECO:0000256" key="2">
    <source>
        <dbReference type="ARBA" id="ARBA00056959"/>
    </source>
</evidence>
<dbReference type="SMART" id="SM00360">
    <property type="entry name" value="RRM"/>
    <property type="match status" value="1"/>
</dbReference>
<dbReference type="InterPro" id="IPR012677">
    <property type="entry name" value="Nucleotide-bd_a/b_plait_sf"/>
</dbReference>
<dbReference type="GO" id="GO:0000398">
    <property type="term" value="P:mRNA splicing, via spliceosome"/>
    <property type="evidence" value="ECO:0007669"/>
    <property type="project" value="TreeGrafter"/>
</dbReference>
<feature type="domain" description="RRM" evidence="7">
    <location>
        <begin position="342"/>
        <end position="420"/>
    </location>
</feature>
<dbReference type="SUPFAM" id="SSF54928">
    <property type="entry name" value="RNA-binding domain, RBD"/>
    <property type="match status" value="1"/>
</dbReference>
<dbReference type="AlphaFoldDB" id="A0AAD9L557"/>
<evidence type="ECO:0000313" key="9">
    <source>
        <dbReference type="Proteomes" id="UP001209878"/>
    </source>
</evidence>
<gene>
    <name evidence="8" type="ORF">NP493_341g01005</name>
</gene>
<evidence type="ECO:0000256" key="4">
    <source>
        <dbReference type="ARBA" id="ARBA00075590"/>
    </source>
</evidence>
<dbReference type="CDD" id="cd12239">
    <property type="entry name" value="RRM2_RBM40_like"/>
    <property type="match status" value="1"/>
</dbReference>
<evidence type="ECO:0000256" key="5">
    <source>
        <dbReference type="PROSITE-ProRule" id="PRU00176"/>
    </source>
</evidence>
<comment type="function">
    <text evidence="2">May bind RNA.</text>
</comment>
<evidence type="ECO:0000256" key="3">
    <source>
        <dbReference type="ARBA" id="ARBA00067964"/>
    </source>
</evidence>
<dbReference type="PROSITE" id="PS50102">
    <property type="entry name" value="RRM"/>
    <property type="match status" value="1"/>
</dbReference>
<dbReference type="InterPro" id="IPR035979">
    <property type="entry name" value="RBD_domain_sf"/>
</dbReference>
<accession>A0AAD9L557</accession>
<dbReference type="Pfam" id="PF00076">
    <property type="entry name" value="RRM_1"/>
    <property type="match status" value="1"/>
</dbReference>
<evidence type="ECO:0000256" key="6">
    <source>
        <dbReference type="SAM" id="MobiDB-lite"/>
    </source>
</evidence>
<organism evidence="8 9">
    <name type="scientific">Ridgeia piscesae</name>
    <name type="common">Tubeworm</name>
    <dbReference type="NCBI Taxonomy" id="27915"/>
    <lineage>
        <taxon>Eukaryota</taxon>
        <taxon>Metazoa</taxon>
        <taxon>Spiralia</taxon>
        <taxon>Lophotrochozoa</taxon>
        <taxon>Annelida</taxon>
        <taxon>Polychaeta</taxon>
        <taxon>Sedentaria</taxon>
        <taxon>Canalipalpata</taxon>
        <taxon>Sabellida</taxon>
        <taxon>Siboglinidae</taxon>
        <taxon>Ridgeia</taxon>
    </lineage>
</organism>
<dbReference type="Gene3D" id="3.30.70.330">
    <property type="match status" value="1"/>
</dbReference>
<evidence type="ECO:0000256" key="1">
    <source>
        <dbReference type="ARBA" id="ARBA00022884"/>
    </source>
</evidence>
<dbReference type="PANTHER" id="PTHR16105">
    <property type="entry name" value="RNA-BINDING REGION-CONTAINING PROTEIN 3"/>
    <property type="match status" value="1"/>
</dbReference>
<keyword evidence="9" id="KW-1185">Reference proteome</keyword>
<name>A0AAD9L557_RIDPI</name>
<evidence type="ECO:0000259" key="7">
    <source>
        <dbReference type="PROSITE" id="PS50102"/>
    </source>
</evidence>
<protein>
    <recommendedName>
        <fullName evidence="3">RNA-binding protein 41</fullName>
    </recommendedName>
    <alternativeName>
        <fullName evidence="4">RNA-binding motif protein 41</fullName>
    </alternativeName>
</protein>
<dbReference type="FunFam" id="3.30.70.330:FF:000252">
    <property type="entry name" value="RNA binding motif protein 41"/>
    <property type="match status" value="1"/>
</dbReference>
<dbReference type="PANTHER" id="PTHR16105:SF2">
    <property type="entry name" value="RNA-BINDING PROTEIN 41"/>
    <property type="match status" value="1"/>
</dbReference>
<dbReference type="EMBL" id="JAODUO010000341">
    <property type="protein sequence ID" value="KAK2182668.1"/>
    <property type="molecule type" value="Genomic_DNA"/>
</dbReference>
<dbReference type="GO" id="GO:0005689">
    <property type="term" value="C:U12-type spliceosomal complex"/>
    <property type="evidence" value="ECO:0007669"/>
    <property type="project" value="TreeGrafter"/>
</dbReference>
<dbReference type="Proteomes" id="UP001209878">
    <property type="component" value="Unassembled WGS sequence"/>
</dbReference>
<sequence>MAPDGTPFRDQCTETPLEDIETEGERQLKELLKKQLDTNVTLHEELKKKKEFTSGAVFKPLQAEVMGQMTLGDYQGVVSRDRQVEELRLVGLTDDEIQLKLSQDNDSVNATSAKRKRYGVDATLHKSRLEEIDRKINAKLVQLAKPDTFSGMKELSRQEMDLEQAISRDRDKSKLLGCLLTERKPSTTVSDPNHPINHLDDIVQEVMTRKRKGGKSAAVRHDIDESDTGSADKHAVVATCAERKDCNTNLTENVPEMSTCEEKNAVVLDCYKSNPWVVVESVSDRMAAVSSLLNPQKAVASESGQKVVVSIPVDEIERARLSPQEIKTIPKFRNYEPGEPTKTLYIKNLSPRVCESDLLSLFIRFQTPSKPKIIYKLMTGRMKGQAFISFPDHETAHDALRLVHGYQLKGRPMVVQFGKKTTDMTQADAQDGQTGERACDKS</sequence>
<evidence type="ECO:0000313" key="8">
    <source>
        <dbReference type="EMBL" id="KAK2182668.1"/>
    </source>
</evidence>
<feature type="region of interest" description="Disordered" evidence="6">
    <location>
        <begin position="421"/>
        <end position="442"/>
    </location>
</feature>
<feature type="compositionally biased region" description="Polar residues" evidence="6">
    <location>
        <begin position="423"/>
        <end position="433"/>
    </location>
</feature>
<dbReference type="InterPro" id="IPR045164">
    <property type="entry name" value="RBM41/RNPC3"/>
</dbReference>
<reference evidence="8" key="1">
    <citation type="journal article" date="2023" name="Mol. Biol. Evol.">
        <title>Third-Generation Sequencing Reveals the Adaptive Role of the Epigenome in Three Deep-Sea Polychaetes.</title>
        <authorList>
            <person name="Perez M."/>
            <person name="Aroh O."/>
            <person name="Sun Y."/>
            <person name="Lan Y."/>
            <person name="Juniper S.K."/>
            <person name="Young C.R."/>
            <person name="Angers B."/>
            <person name="Qian P.Y."/>
        </authorList>
    </citation>
    <scope>NUCLEOTIDE SEQUENCE</scope>
    <source>
        <strain evidence="8">R07B-5</strain>
    </source>
</reference>
<dbReference type="GO" id="GO:0030626">
    <property type="term" value="F:U12 snRNA binding"/>
    <property type="evidence" value="ECO:0007669"/>
    <property type="project" value="TreeGrafter"/>
</dbReference>